<accession>A0ABR6WNX8</accession>
<dbReference type="EMBL" id="WJBB01000020">
    <property type="protein sequence ID" value="MBC3798049.1"/>
    <property type="molecule type" value="Genomic_DNA"/>
</dbReference>
<organism evidence="2 3">
    <name type="scientific">Acetobacterium tundrae</name>
    <dbReference type="NCBI Taxonomy" id="132932"/>
    <lineage>
        <taxon>Bacteria</taxon>
        <taxon>Bacillati</taxon>
        <taxon>Bacillota</taxon>
        <taxon>Clostridia</taxon>
        <taxon>Eubacteriales</taxon>
        <taxon>Eubacteriaceae</taxon>
        <taxon>Acetobacterium</taxon>
    </lineage>
</organism>
<name>A0ABR6WNX8_9FIRM</name>
<dbReference type="InterPro" id="IPR024047">
    <property type="entry name" value="MM3350-like_sf"/>
</dbReference>
<dbReference type="SUPFAM" id="SSF159941">
    <property type="entry name" value="MM3350-like"/>
    <property type="match status" value="1"/>
</dbReference>
<evidence type="ECO:0000259" key="1">
    <source>
        <dbReference type="Pfam" id="PF07929"/>
    </source>
</evidence>
<keyword evidence="3" id="KW-1185">Reference proteome</keyword>
<protein>
    <recommendedName>
        <fullName evidence="1">Plasmid pRiA4b Orf3-like domain-containing protein</fullName>
    </recommendedName>
</protein>
<dbReference type="Pfam" id="PF07929">
    <property type="entry name" value="PRiA4_ORF3"/>
    <property type="match status" value="1"/>
</dbReference>
<dbReference type="Proteomes" id="UP000653358">
    <property type="component" value="Unassembled WGS sequence"/>
</dbReference>
<comment type="caution">
    <text evidence="2">The sequence shown here is derived from an EMBL/GenBank/DDBJ whole genome shotgun (WGS) entry which is preliminary data.</text>
</comment>
<reference evidence="2 3" key="1">
    <citation type="journal article" date="2020" name="mSystems">
        <title>Defining Genomic and Predicted Metabolic Features of the Acetobacterium Genus.</title>
        <authorList>
            <person name="Ross D.E."/>
            <person name="Marshall C.W."/>
            <person name="Gulliver D."/>
            <person name="May H.D."/>
            <person name="Norman R.S."/>
        </authorList>
    </citation>
    <scope>NUCLEOTIDE SEQUENCE [LARGE SCALE GENOMIC DNA]</scope>
    <source>
        <strain evidence="2 3">DSM 9173</strain>
    </source>
</reference>
<proteinExistence type="predicted"/>
<sequence>MIDISFVNKYAFSFSLYLPEYQQLRYTYDMGDNWEHEIRLLRVIEDFDMESPYLLEASGQTPPENAFNKNGFTYCGLIYLKSGAERVAYQRVGKS</sequence>
<evidence type="ECO:0000313" key="2">
    <source>
        <dbReference type="EMBL" id="MBC3798049.1"/>
    </source>
</evidence>
<dbReference type="RefSeq" id="WP_148605381.1">
    <property type="nucleotide sequence ID" value="NZ_RXYB01000020.1"/>
</dbReference>
<gene>
    <name evidence="2" type="ORF">GH807_13455</name>
</gene>
<dbReference type="InterPro" id="IPR012912">
    <property type="entry name" value="Plasmid_pRiA4b_Orf3-like"/>
</dbReference>
<feature type="domain" description="Plasmid pRiA4b Orf3-like" evidence="1">
    <location>
        <begin position="17"/>
        <end position="72"/>
    </location>
</feature>
<evidence type="ECO:0000313" key="3">
    <source>
        <dbReference type="Proteomes" id="UP000653358"/>
    </source>
</evidence>
<dbReference type="Gene3D" id="3.10.290.30">
    <property type="entry name" value="MM3350-like"/>
    <property type="match status" value="1"/>
</dbReference>